<dbReference type="PANTHER" id="PTHR43861">
    <property type="entry name" value="TRANS-ACONITATE 2-METHYLTRANSFERASE-RELATED"/>
    <property type="match status" value="1"/>
</dbReference>
<dbReference type="RefSeq" id="WP_095426171.1">
    <property type="nucleotide sequence ID" value="NZ_CP029425.2"/>
</dbReference>
<gene>
    <name evidence="2" type="ORF">CIT37_26370</name>
</gene>
<accession>A0A2U8PC13</accession>
<dbReference type="InterPro" id="IPR013216">
    <property type="entry name" value="Methyltransf_11"/>
</dbReference>
<dbReference type="KEGG" id="bot:CIT37_26370"/>
<dbReference type="EMBL" id="CP029425">
    <property type="protein sequence ID" value="AWL95278.1"/>
    <property type="molecule type" value="Genomic_DNA"/>
</dbReference>
<evidence type="ECO:0000313" key="2">
    <source>
        <dbReference type="EMBL" id="AWL95278.1"/>
    </source>
</evidence>
<dbReference type="Gene3D" id="3.40.50.150">
    <property type="entry name" value="Vaccinia Virus protein VP39"/>
    <property type="match status" value="1"/>
</dbReference>
<dbReference type="Pfam" id="PF08241">
    <property type="entry name" value="Methyltransf_11"/>
    <property type="match status" value="1"/>
</dbReference>
<dbReference type="GO" id="GO:0032259">
    <property type="term" value="P:methylation"/>
    <property type="evidence" value="ECO:0007669"/>
    <property type="project" value="UniProtKB-KW"/>
</dbReference>
<keyword evidence="2" id="KW-0489">Methyltransferase</keyword>
<feature type="domain" description="Methyltransferase type 11" evidence="1">
    <location>
        <begin position="52"/>
        <end position="145"/>
    </location>
</feature>
<dbReference type="CDD" id="cd02440">
    <property type="entry name" value="AdoMet_MTases"/>
    <property type="match status" value="1"/>
</dbReference>
<keyword evidence="2" id="KW-0808">Transferase</keyword>
<dbReference type="InterPro" id="IPR029063">
    <property type="entry name" value="SAM-dependent_MTases_sf"/>
</dbReference>
<dbReference type="GeneID" id="92966159"/>
<evidence type="ECO:0000259" key="1">
    <source>
        <dbReference type="Pfam" id="PF08241"/>
    </source>
</evidence>
<proteinExistence type="predicted"/>
<organism evidence="2 3">
    <name type="scientific">Bradyrhizobium ottawaense</name>
    <dbReference type="NCBI Taxonomy" id="931866"/>
    <lineage>
        <taxon>Bacteria</taxon>
        <taxon>Pseudomonadati</taxon>
        <taxon>Pseudomonadota</taxon>
        <taxon>Alphaproteobacteria</taxon>
        <taxon>Hyphomicrobiales</taxon>
        <taxon>Nitrobacteraceae</taxon>
        <taxon>Bradyrhizobium</taxon>
    </lineage>
</organism>
<dbReference type="AlphaFoldDB" id="A0A2U8PC13"/>
<sequence>MPDLKDQTINDFGEQWTAFRENPAYYGSADLLADLFGPLLSLDEVKGKWIADIGSGTGRIVNMLLDAGADRVVAVEPSDAMLVLKDNTAARAERIDYLQAPGDRLPPDLGLDYVVSMGVLHHIPEPAPVVHAAYDALRPGGRCIVWLYGYEGNETYLSLAIPLRKLTVLLPHRLLVVLSHGLEWALTAYIGLCRILPLPMRSYMRSVLAKFPRSVRRLTIYDQLNPAYAKYYTRAEAEALLSDGGFGDVRLYHRHGYSWTVSGTRPA</sequence>
<dbReference type="Proteomes" id="UP000215703">
    <property type="component" value="Chromosome"/>
</dbReference>
<dbReference type="GO" id="GO:0008757">
    <property type="term" value="F:S-adenosylmethionine-dependent methyltransferase activity"/>
    <property type="evidence" value="ECO:0007669"/>
    <property type="project" value="InterPro"/>
</dbReference>
<name>A0A2U8PC13_9BRAD</name>
<evidence type="ECO:0000313" key="3">
    <source>
        <dbReference type="Proteomes" id="UP000215703"/>
    </source>
</evidence>
<dbReference type="SUPFAM" id="SSF53335">
    <property type="entry name" value="S-adenosyl-L-methionine-dependent methyltransferases"/>
    <property type="match status" value="1"/>
</dbReference>
<reference evidence="2 3" key="1">
    <citation type="journal article" date="2014" name="Int. J. Syst. Evol. Microbiol.">
        <title>Bradyrhizobium ottawaense sp. nov., a symbiotic nitrogen fixing bacterium from root nodules of soybeans in Canada.</title>
        <authorList>
            <person name="Yu X."/>
            <person name="Cloutier S."/>
            <person name="Tambong J.T."/>
            <person name="Bromfield E.S."/>
        </authorList>
    </citation>
    <scope>NUCLEOTIDE SEQUENCE [LARGE SCALE GENOMIC DNA]</scope>
    <source>
        <strain evidence="2 3">OO99</strain>
    </source>
</reference>
<reference evidence="2 3" key="2">
    <citation type="journal article" date="2017" name="Syst. Appl. Microbiol.">
        <title>Soybeans inoculated with root zone soils of Canadian native legumes harbour diverse and novel Bradyrhizobium spp. that possess agricultural potential.</title>
        <authorList>
            <person name="Bromfield E.S.P."/>
            <person name="Cloutier S."/>
            <person name="Tambong J.T."/>
            <person name="Tran Thi T.V."/>
        </authorList>
    </citation>
    <scope>NUCLEOTIDE SEQUENCE [LARGE SCALE GENOMIC DNA]</scope>
    <source>
        <strain evidence="2 3">OO99</strain>
    </source>
</reference>
<protein>
    <submittedName>
        <fullName evidence="2">Class I SAM-dependent methyltransferase</fullName>
    </submittedName>
</protein>